<dbReference type="InterPro" id="IPR013083">
    <property type="entry name" value="Znf_RING/FYVE/PHD"/>
</dbReference>
<dbReference type="PANTHER" id="PTHR46077:SF1">
    <property type="entry name" value="TOP1 BINDING ARGININE_SERINE RICH PROTEIN, E3 UBIQUITIN LIGASE"/>
    <property type="match status" value="1"/>
</dbReference>
<keyword evidence="6" id="KW-0862">Zinc</keyword>
<dbReference type="AlphaFoldDB" id="A0AAV8TMS7"/>
<dbReference type="SMART" id="SM00184">
    <property type="entry name" value="RING"/>
    <property type="match status" value="1"/>
</dbReference>
<feature type="domain" description="RING-type" evidence="10">
    <location>
        <begin position="27"/>
        <end position="74"/>
    </location>
</feature>
<dbReference type="Proteomes" id="UP001159364">
    <property type="component" value="Linkage Group LG04"/>
</dbReference>
<dbReference type="InterPro" id="IPR001841">
    <property type="entry name" value="Znf_RING"/>
</dbReference>
<keyword evidence="8" id="KW-0804">Transcription</keyword>
<evidence type="ECO:0000256" key="8">
    <source>
        <dbReference type="ARBA" id="ARBA00023163"/>
    </source>
</evidence>
<comment type="caution">
    <text evidence="11">The sequence shown here is derived from an EMBL/GenBank/DDBJ whole genome shotgun (WGS) entry which is preliminary data.</text>
</comment>
<proteinExistence type="predicted"/>
<keyword evidence="7" id="KW-0805">Transcription regulation</keyword>
<dbReference type="GO" id="GO:0061630">
    <property type="term" value="F:ubiquitin protein ligase activity"/>
    <property type="evidence" value="ECO:0007669"/>
    <property type="project" value="UniProtKB-EC"/>
</dbReference>
<gene>
    <name evidence="11" type="ORF">K2173_017609</name>
</gene>
<reference evidence="11 12" key="1">
    <citation type="submission" date="2021-09" db="EMBL/GenBank/DDBJ databases">
        <title>Genomic insights and catalytic innovation underlie evolution of tropane alkaloids biosynthesis.</title>
        <authorList>
            <person name="Wang Y.-J."/>
            <person name="Tian T."/>
            <person name="Huang J.-P."/>
            <person name="Huang S.-X."/>
        </authorList>
    </citation>
    <scope>NUCLEOTIDE SEQUENCE [LARGE SCALE GENOMIC DNA]</scope>
    <source>
        <strain evidence="11">KIB-2018</strain>
        <tissue evidence="11">Leaf</tissue>
    </source>
</reference>
<evidence type="ECO:0000256" key="9">
    <source>
        <dbReference type="PROSITE-ProRule" id="PRU00175"/>
    </source>
</evidence>
<dbReference type="PROSITE" id="PS00518">
    <property type="entry name" value="ZF_RING_1"/>
    <property type="match status" value="1"/>
</dbReference>
<evidence type="ECO:0000256" key="1">
    <source>
        <dbReference type="ARBA" id="ARBA00000900"/>
    </source>
</evidence>
<comment type="catalytic activity">
    <reaction evidence="1">
        <text>S-ubiquitinyl-[E2 ubiquitin-conjugating enzyme]-L-cysteine + [acceptor protein]-L-lysine = [E2 ubiquitin-conjugating enzyme]-L-cysteine + N(6)-ubiquitinyl-[acceptor protein]-L-lysine.</text>
        <dbReference type="EC" id="2.3.2.27"/>
    </reaction>
</comment>
<dbReference type="PANTHER" id="PTHR46077">
    <property type="entry name" value="E3 UBIQUITIN-PROTEIN LIGASE TOPORS"/>
    <property type="match status" value="1"/>
</dbReference>
<dbReference type="GO" id="GO:0000209">
    <property type="term" value="P:protein polyubiquitination"/>
    <property type="evidence" value="ECO:0007669"/>
    <property type="project" value="TreeGrafter"/>
</dbReference>
<dbReference type="PROSITE" id="PS50089">
    <property type="entry name" value="ZF_RING_2"/>
    <property type="match status" value="1"/>
</dbReference>
<evidence type="ECO:0000256" key="3">
    <source>
        <dbReference type="ARBA" id="ARBA00022679"/>
    </source>
</evidence>
<dbReference type="Pfam" id="PF13639">
    <property type="entry name" value="zf-RING_2"/>
    <property type="match status" value="1"/>
</dbReference>
<keyword evidence="12" id="KW-1185">Reference proteome</keyword>
<evidence type="ECO:0000313" key="11">
    <source>
        <dbReference type="EMBL" id="KAJ8767540.1"/>
    </source>
</evidence>
<keyword evidence="4" id="KW-0479">Metal-binding</keyword>
<organism evidence="11 12">
    <name type="scientific">Erythroxylum novogranatense</name>
    <dbReference type="NCBI Taxonomy" id="1862640"/>
    <lineage>
        <taxon>Eukaryota</taxon>
        <taxon>Viridiplantae</taxon>
        <taxon>Streptophyta</taxon>
        <taxon>Embryophyta</taxon>
        <taxon>Tracheophyta</taxon>
        <taxon>Spermatophyta</taxon>
        <taxon>Magnoliopsida</taxon>
        <taxon>eudicotyledons</taxon>
        <taxon>Gunneridae</taxon>
        <taxon>Pentapetalae</taxon>
        <taxon>rosids</taxon>
        <taxon>fabids</taxon>
        <taxon>Malpighiales</taxon>
        <taxon>Erythroxylaceae</taxon>
        <taxon>Erythroxylum</taxon>
    </lineage>
</organism>
<dbReference type="EMBL" id="JAIWQS010000004">
    <property type="protein sequence ID" value="KAJ8767540.1"/>
    <property type="molecule type" value="Genomic_DNA"/>
</dbReference>
<evidence type="ECO:0000313" key="12">
    <source>
        <dbReference type="Proteomes" id="UP001159364"/>
    </source>
</evidence>
<dbReference type="EC" id="2.3.2.27" evidence="2"/>
<evidence type="ECO:0000256" key="4">
    <source>
        <dbReference type="ARBA" id="ARBA00022723"/>
    </source>
</evidence>
<dbReference type="Gene3D" id="3.30.40.10">
    <property type="entry name" value="Zinc/RING finger domain, C3HC4 (zinc finger)"/>
    <property type="match status" value="1"/>
</dbReference>
<sequence>MEPRKQYLSRENFLMRVILPAIQGQSCPICLRFLDDDPRHHRRAAAVITGCLHAYCVECIRKWSEMMRRCPLCNGSFDSWFCKINLSSRSFFKEKLRSLEDHKKVVSGSDFSSRDWQRTVQRSRSELNADIRRSRALPRKRSFGGPDCVPSHVLAQRKLHWRASLYNQGMQAVPLSSTKCPKLSTSRGSCMKEKVLQRIEPWIQRELHAILEDPDPSVIVHVASSLYIANIEGPSNVGGNFLAPLQPFLHKWTNTFWHELRCFAESSLVMEAYDEVVEYVQSG</sequence>
<dbReference type="InterPro" id="IPR017907">
    <property type="entry name" value="Znf_RING_CS"/>
</dbReference>
<evidence type="ECO:0000259" key="10">
    <source>
        <dbReference type="PROSITE" id="PS50089"/>
    </source>
</evidence>
<accession>A0AAV8TMS7</accession>
<dbReference type="GO" id="GO:0006513">
    <property type="term" value="P:protein monoubiquitination"/>
    <property type="evidence" value="ECO:0007669"/>
    <property type="project" value="TreeGrafter"/>
</dbReference>
<protein>
    <recommendedName>
        <fullName evidence="2">RING-type E3 ubiquitin transferase</fullName>
        <ecNumber evidence="2">2.3.2.27</ecNumber>
    </recommendedName>
</protein>
<keyword evidence="5 9" id="KW-0863">Zinc-finger</keyword>
<keyword evidence="3" id="KW-0808">Transferase</keyword>
<dbReference type="SUPFAM" id="SSF57850">
    <property type="entry name" value="RING/U-box"/>
    <property type="match status" value="1"/>
</dbReference>
<evidence type="ECO:0000256" key="7">
    <source>
        <dbReference type="ARBA" id="ARBA00023015"/>
    </source>
</evidence>
<dbReference type="GO" id="GO:0008270">
    <property type="term" value="F:zinc ion binding"/>
    <property type="evidence" value="ECO:0007669"/>
    <property type="project" value="UniProtKB-KW"/>
</dbReference>
<evidence type="ECO:0000256" key="5">
    <source>
        <dbReference type="ARBA" id="ARBA00022771"/>
    </source>
</evidence>
<name>A0AAV8TMS7_9ROSI</name>
<evidence type="ECO:0000256" key="6">
    <source>
        <dbReference type="ARBA" id="ARBA00022833"/>
    </source>
</evidence>
<evidence type="ECO:0000256" key="2">
    <source>
        <dbReference type="ARBA" id="ARBA00012483"/>
    </source>
</evidence>